<dbReference type="Proteomes" id="UP000051494">
    <property type="component" value="Unassembled WGS sequence"/>
</dbReference>
<evidence type="ECO:0000313" key="2">
    <source>
        <dbReference type="EMBL" id="MCS5708642.1"/>
    </source>
</evidence>
<keyword evidence="3" id="KW-1185">Reference proteome</keyword>
<reference evidence="2" key="3">
    <citation type="submission" date="2021-06" db="EMBL/GenBank/DDBJ databases">
        <title>Genomic Description and Analysis of Intracellular Bacteria, Candidatus Berkiella cookevillensis and Candidatus Berkiella aquae.</title>
        <authorList>
            <person name="Kidane D.T."/>
            <person name="Mehari Y.T."/>
            <person name="Rice F.C."/>
            <person name="Arivett B.A."/>
            <person name="Farone A.L."/>
            <person name="Berk S.G."/>
            <person name="Farone M.B."/>
        </authorList>
    </citation>
    <scope>NUCLEOTIDE SEQUENCE</scope>
    <source>
        <strain evidence="2">CC99</strain>
    </source>
</reference>
<reference evidence="2" key="2">
    <citation type="journal article" date="2016" name="Genome Announc.">
        <title>Draft Genome Sequences of Two Novel Amoeba-Resistant Intranuclear Bacteria, 'Candidatus Berkiella cookevillensis' and 'Candidatus Berkiella aquae'.</title>
        <authorList>
            <person name="Mehari Y.T."/>
            <person name="Arivett B.A."/>
            <person name="Farone A.L."/>
            <person name="Gunderson J.H."/>
            <person name="Farone M.B."/>
        </authorList>
    </citation>
    <scope>NUCLEOTIDE SEQUENCE</scope>
    <source>
        <strain evidence="2">CC99</strain>
    </source>
</reference>
<gene>
    <name evidence="2" type="ORF">CC99x_006940</name>
    <name evidence="1" type="ORF">CC99x_01648</name>
</gene>
<accession>A0A0Q9YMZ2</accession>
<organism evidence="1">
    <name type="scientific">Candidatus Berkiella cookevillensis</name>
    <dbReference type="NCBI Taxonomy" id="437022"/>
    <lineage>
        <taxon>Bacteria</taxon>
        <taxon>Pseudomonadati</taxon>
        <taxon>Pseudomonadota</taxon>
        <taxon>Gammaproteobacteria</taxon>
        <taxon>Candidatus Berkiellales</taxon>
        <taxon>Candidatus Berkiellaceae</taxon>
        <taxon>Candidatus Berkiella</taxon>
    </lineage>
</organism>
<protein>
    <submittedName>
        <fullName evidence="1">Uncharacterized protein</fullName>
    </submittedName>
</protein>
<dbReference type="EMBL" id="LKHV01000008">
    <property type="protein sequence ID" value="KRG18206.1"/>
    <property type="molecule type" value="Genomic_DNA"/>
</dbReference>
<comment type="caution">
    <text evidence="1">The sequence shown here is derived from an EMBL/GenBank/DDBJ whole genome shotgun (WGS) entry which is preliminary data.</text>
</comment>
<name>A0A0Q9YMZ2_9GAMM</name>
<dbReference type="AlphaFoldDB" id="A0A0Q9YMZ2"/>
<dbReference type="STRING" id="437022.CC99x_01648"/>
<evidence type="ECO:0000313" key="3">
    <source>
        <dbReference type="Proteomes" id="UP000051494"/>
    </source>
</evidence>
<reference evidence="1" key="1">
    <citation type="submission" date="2015-09" db="EMBL/GenBank/DDBJ databases">
        <title>Draft Genome Sequences of Two Novel Amoeba-resistant Intranuclear Bacteria, Candidatus Berkiella cookevillensis and Candidatus Berkiella aquae.</title>
        <authorList>
            <person name="Mehari Y.T."/>
            <person name="Arivett B.A."/>
            <person name="Farone A.L."/>
            <person name="Gunderson J.H."/>
            <person name="Farone M.B."/>
        </authorList>
    </citation>
    <scope>NUCLEOTIDE SEQUENCE [LARGE SCALE GENOMIC DNA]</scope>
    <source>
        <strain evidence="1">CC99</strain>
    </source>
</reference>
<dbReference type="RefSeq" id="WP_057624737.1">
    <property type="nucleotide sequence ID" value="NZ_LKHV02000001.1"/>
</dbReference>
<proteinExistence type="predicted"/>
<sequence length="60" mass="6818">MKDQKNINSPKKPQLTDSHNRVLARLISRKLTSEEVQRISAGKADCVYTSYPRADVECNI</sequence>
<evidence type="ECO:0000313" key="1">
    <source>
        <dbReference type="EMBL" id="KRG18206.1"/>
    </source>
</evidence>
<dbReference type="EMBL" id="LKHV02000001">
    <property type="protein sequence ID" value="MCS5708642.1"/>
    <property type="molecule type" value="Genomic_DNA"/>
</dbReference>